<dbReference type="InterPro" id="IPR029016">
    <property type="entry name" value="GAF-like_dom_sf"/>
</dbReference>
<sequence>MSLTLSALRPCMEGAVPATMATCSADGTPNVAYLSQVFYVDEAHVALSFQFFNKTRQNILAQPQATVLVLHPQTAQFYRLHLRYLRTETSGPVFEGMKAQLAGIASHEGLAEVFRLRGSDIYAVLGIEAVDGQPLPAPPERSGQLALLRRASDQLSRSTSLDALLNTLIDTLRGPLDMPHAMVLLCDEAGSSLYTVASCGYPLSGVGSEIALGDGVIGVAAQEQTAVRVNHLTSAYRYSQAVRSGLGEADAAPGQEIPYPGLPEPRSQMAVPMRCAGRLLGVLFVESGQDMRFSFEDEDMLVALAGQVGATLAHLQAHGDAPEAPPTDTGPCPQTPAVLQVRCFLAHHSVFVNGSYLIKGVAGAILCKLLRDHAAHGRTEFSNRELRLDPSLGLPDVVDNLEARLLLLQRRLLEQNVGLRLEKTGRGRFRLCVSGQVVLTQG</sequence>
<dbReference type="InterPro" id="IPR012349">
    <property type="entry name" value="Split_barrel_FMN-bd"/>
</dbReference>
<dbReference type="PANTHER" id="PTHR40660">
    <property type="entry name" value="5'-PHOSPHATE OXIDASE PUTATIVE DOMAIN-CONTAINING PROTEIN-RELATED"/>
    <property type="match status" value="1"/>
</dbReference>
<dbReference type="Proteomes" id="UP001596501">
    <property type="component" value="Unassembled WGS sequence"/>
</dbReference>
<dbReference type="SUPFAM" id="SSF50475">
    <property type="entry name" value="FMN-binding split barrel"/>
    <property type="match status" value="1"/>
</dbReference>
<feature type="domain" description="GAF" evidence="1">
    <location>
        <begin position="160"/>
        <end position="322"/>
    </location>
</feature>
<dbReference type="SUPFAM" id="SSF55781">
    <property type="entry name" value="GAF domain-like"/>
    <property type="match status" value="1"/>
</dbReference>
<dbReference type="RefSeq" id="WP_382219812.1">
    <property type="nucleotide sequence ID" value="NZ_JBHTCA010000002.1"/>
</dbReference>
<dbReference type="InterPro" id="IPR011576">
    <property type="entry name" value="Pyridox_Oxase_N"/>
</dbReference>
<protein>
    <submittedName>
        <fullName evidence="2">GAF domain-containing protein</fullName>
    </submittedName>
</protein>
<reference evidence="3" key="1">
    <citation type="journal article" date="2019" name="Int. J. Syst. Evol. Microbiol.">
        <title>The Global Catalogue of Microorganisms (GCM) 10K type strain sequencing project: providing services to taxonomists for standard genome sequencing and annotation.</title>
        <authorList>
            <consortium name="The Broad Institute Genomics Platform"/>
            <consortium name="The Broad Institute Genome Sequencing Center for Infectious Disease"/>
            <person name="Wu L."/>
            <person name="Ma J."/>
        </authorList>
    </citation>
    <scope>NUCLEOTIDE SEQUENCE [LARGE SCALE GENOMIC DNA]</scope>
    <source>
        <strain evidence="3">CGMCC 1.12371</strain>
    </source>
</reference>
<dbReference type="Pfam" id="PF01243">
    <property type="entry name" value="PNPOx_N"/>
    <property type="match status" value="1"/>
</dbReference>
<evidence type="ECO:0000313" key="2">
    <source>
        <dbReference type="EMBL" id="MFC7407924.1"/>
    </source>
</evidence>
<dbReference type="InterPro" id="IPR003018">
    <property type="entry name" value="GAF"/>
</dbReference>
<dbReference type="Gene3D" id="2.30.110.10">
    <property type="entry name" value="Electron Transport, Fmn-binding Protein, Chain A"/>
    <property type="match status" value="1"/>
</dbReference>
<dbReference type="SMART" id="SM00065">
    <property type="entry name" value="GAF"/>
    <property type="match status" value="1"/>
</dbReference>
<dbReference type="Gene3D" id="3.30.450.40">
    <property type="match status" value="1"/>
</dbReference>
<accession>A0ABW2QFM4</accession>
<dbReference type="EMBL" id="JBHTCA010000002">
    <property type="protein sequence ID" value="MFC7407924.1"/>
    <property type="molecule type" value="Genomic_DNA"/>
</dbReference>
<organism evidence="2 3">
    <name type="scientific">Hydrogenophaga atypica</name>
    <dbReference type="NCBI Taxonomy" id="249409"/>
    <lineage>
        <taxon>Bacteria</taxon>
        <taxon>Pseudomonadati</taxon>
        <taxon>Pseudomonadota</taxon>
        <taxon>Betaproteobacteria</taxon>
        <taxon>Burkholderiales</taxon>
        <taxon>Comamonadaceae</taxon>
        <taxon>Hydrogenophaga</taxon>
    </lineage>
</organism>
<dbReference type="Pfam" id="PF01590">
    <property type="entry name" value="GAF"/>
    <property type="match status" value="1"/>
</dbReference>
<gene>
    <name evidence="2" type="ORF">ACFQPB_03555</name>
</gene>
<name>A0ABW2QFM4_9BURK</name>
<proteinExistence type="predicted"/>
<keyword evidence="3" id="KW-1185">Reference proteome</keyword>
<evidence type="ECO:0000313" key="3">
    <source>
        <dbReference type="Proteomes" id="UP001596501"/>
    </source>
</evidence>
<comment type="caution">
    <text evidence="2">The sequence shown here is derived from an EMBL/GenBank/DDBJ whole genome shotgun (WGS) entry which is preliminary data.</text>
</comment>
<evidence type="ECO:0000259" key="1">
    <source>
        <dbReference type="SMART" id="SM00065"/>
    </source>
</evidence>
<dbReference type="PANTHER" id="PTHR40660:SF1">
    <property type="entry name" value="5'-PHOSPHATE OXIDASE PUTATIVE DOMAIN-CONTAINING PROTEIN-RELATED"/>
    <property type="match status" value="1"/>
</dbReference>